<dbReference type="PANTHER" id="PTHR46413:SF1">
    <property type="entry name" value="HEAVY METAL-ASSOCIATED ISOPRENYLATED PLANT PROTEIN 6"/>
    <property type="match status" value="1"/>
</dbReference>
<dbReference type="PROSITE" id="PS50846">
    <property type="entry name" value="HMA_2"/>
    <property type="match status" value="2"/>
</dbReference>
<feature type="domain" description="HMA" evidence="2">
    <location>
        <begin position="130"/>
        <end position="193"/>
    </location>
</feature>
<feature type="region of interest" description="Disordered" evidence="1">
    <location>
        <begin position="71"/>
        <end position="133"/>
    </location>
</feature>
<feature type="compositionally biased region" description="Basic and acidic residues" evidence="1">
    <location>
        <begin position="1"/>
        <end position="24"/>
    </location>
</feature>
<dbReference type="EMBL" id="JARAOO010000004">
    <property type="protein sequence ID" value="KAJ7972360.1"/>
    <property type="molecule type" value="Genomic_DNA"/>
</dbReference>
<reference evidence="3" key="1">
    <citation type="journal article" date="2023" name="Science">
        <title>Elucidation of the pathway for biosynthesis of saponin adjuvants from the soapbark tree.</title>
        <authorList>
            <person name="Reed J."/>
            <person name="Orme A."/>
            <person name="El-Demerdash A."/>
            <person name="Owen C."/>
            <person name="Martin L.B.B."/>
            <person name="Misra R.C."/>
            <person name="Kikuchi S."/>
            <person name="Rejzek M."/>
            <person name="Martin A.C."/>
            <person name="Harkess A."/>
            <person name="Leebens-Mack J."/>
            <person name="Louveau T."/>
            <person name="Stephenson M.J."/>
            <person name="Osbourn A."/>
        </authorList>
    </citation>
    <scope>NUCLEOTIDE SEQUENCE</scope>
    <source>
        <strain evidence="3">S10</strain>
    </source>
</reference>
<evidence type="ECO:0000259" key="2">
    <source>
        <dbReference type="PROSITE" id="PS50846"/>
    </source>
</evidence>
<dbReference type="Proteomes" id="UP001163823">
    <property type="component" value="Chromosome 4"/>
</dbReference>
<dbReference type="PANTHER" id="PTHR46413">
    <property type="entry name" value="HEAVY METAL-ASSOCIATED ISOPRENYLATED PLANT PROTEIN 6"/>
    <property type="match status" value="1"/>
</dbReference>
<feature type="region of interest" description="Disordered" evidence="1">
    <location>
        <begin position="192"/>
        <end position="237"/>
    </location>
</feature>
<accession>A0AAD7Q028</accession>
<dbReference type="InterPro" id="IPR036163">
    <property type="entry name" value="HMA_dom_sf"/>
</dbReference>
<dbReference type="SUPFAM" id="SSF55008">
    <property type="entry name" value="HMA, heavy metal-associated domain"/>
    <property type="match status" value="2"/>
</dbReference>
<feature type="domain" description="HMA" evidence="2">
    <location>
        <begin position="25"/>
        <end position="88"/>
    </location>
</feature>
<dbReference type="GO" id="GO:0046872">
    <property type="term" value="F:metal ion binding"/>
    <property type="evidence" value="ECO:0007669"/>
    <property type="project" value="InterPro"/>
</dbReference>
<protein>
    <submittedName>
        <fullName evidence="3">Heavy metal-associated isoprenylated plant protein</fullName>
    </submittedName>
</protein>
<proteinExistence type="predicted"/>
<keyword evidence="4" id="KW-1185">Reference proteome</keyword>
<evidence type="ECO:0000313" key="3">
    <source>
        <dbReference type="EMBL" id="KAJ7972360.1"/>
    </source>
</evidence>
<name>A0AAD7Q028_QUISA</name>
<dbReference type="KEGG" id="qsa:O6P43_010262"/>
<evidence type="ECO:0000256" key="1">
    <source>
        <dbReference type="SAM" id="MobiDB-lite"/>
    </source>
</evidence>
<sequence length="325" mass="35566">MGEKQDVKKETEKKPDAAAKKDDSPPSVVLKIDMHCEGCAKKIRRAVRNLDGVEDVKTDVSANKLTVIGKVDPTKLQDKLAEKTKKKVDVVSPQPKKDAGGDKKSDGKSDKKSDEKKSDEKKAEDKKPKESTVVLKTRLHCDGCTSKIRKFIKKIKGVESVDIDGAKELITVKGTMDVKELAPYLKEKLKRSVDVVPSKKDDDKKENKQGSGGGDKKKEADVKPTAAAGDGGKKEEGAAKVEVSKMEYYGNVHPTYFFDGHVADQASTSYAMEYHPGYANPGYANPGYANPGYANPGYPVEHPFYMNSHPPQMFSDENPNACSVM</sequence>
<dbReference type="Gene3D" id="3.30.70.100">
    <property type="match status" value="2"/>
</dbReference>
<feature type="region of interest" description="Disordered" evidence="1">
    <location>
        <begin position="1"/>
        <end position="27"/>
    </location>
</feature>
<gene>
    <name evidence="3" type="ORF">O6P43_010262</name>
</gene>
<dbReference type="CDD" id="cd00371">
    <property type="entry name" value="HMA"/>
    <property type="match status" value="1"/>
</dbReference>
<feature type="compositionally biased region" description="Basic and acidic residues" evidence="1">
    <location>
        <begin position="72"/>
        <end position="130"/>
    </location>
</feature>
<dbReference type="AlphaFoldDB" id="A0AAD7Q028"/>
<evidence type="ECO:0000313" key="4">
    <source>
        <dbReference type="Proteomes" id="UP001163823"/>
    </source>
</evidence>
<comment type="caution">
    <text evidence="3">The sequence shown here is derived from an EMBL/GenBank/DDBJ whole genome shotgun (WGS) entry which is preliminary data.</text>
</comment>
<dbReference type="InterPro" id="IPR006121">
    <property type="entry name" value="HMA_dom"/>
</dbReference>
<dbReference type="Pfam" id="PF00403">
    <property type="entry name" value="HMA"/>
    <property type="match status" value="2"/>
</dbReference>
<dbReference type="InterPro" id="IPR044594">
    <property type="entry name" value="HIPP01/3/5/6"/>
</dbReference>
<feature type="compositionally biased region" description="Basic and acidic residues" evidence="1">
    <location>
        <begin position="192"/>
        <end position="222"/>
    </location>
</feature>
<organism evidence="3 4">
    <name type="scientific">Quillaja saponaria</name>
    <name type="common">Soap bark tree</name>
    <dbReference type="NCBI Taxonomy" id="32244"/>
    <lineage>
        <taxon>Eukaryota</taxon>
        <taxon>Viridiplantae</taxon>
        <taxon>Streptophyta</taxon>
        <taxon>Embryophyta</taxon>
        <taxon>Tracheophyta</taxon>
        <taxon>Spermatophyta</taxon>
        <taxon>Magnoliopsida</taxon>
        <taxon>eudicotyledons</taxon>
        <taxon>Gunneridae</taxon>
        <taxon>Pentapetalae</taxon>
        <taxon>rosids</taxon>
        <taxon>fabids</taxon>
        <taxon>Fabales</taxon>
        <taxon>Quillajaceae</taxon>
        <taxon>Quillaja</taxon>
    </lineage>
</organism>